<protein>
    <submittedName>
        <fullName evidence="1">Uncharacterized protein</fullName>
    </submittedName>
</protein>
<sequence>MKWYEKIDWLCGNKVIYNEIYNEVECCPFISVEADETTDCAMYAQLSIIIRYVHQSKIIEIFMGFFDVSNDKSALRLADVWFQNRRAKFRKVKSKKRLDSTNEKKICQPLKSQVKINKNTRIDLKNCIKQNNYLSKNIYKDCNEKLPNLEPSFSQIEQKINYFQNYKNCYIENDNLNINYTNISL</sequence>
<keyword evidence="2" id="KW-1185">Reference proteome</keyword>
<proteinExistence type="predicted"/>
<evidence type="ECO:0000313" key="2">
    <source>
        <dbReference type="Proteomes" id="UP000078046"/>
    </source>
</evidence>
<dbReference type="Proteomes" id="UP000078046">
    <property type="component" value="Unassembled WGS sequence"/>
</dbReference>
<name>A0A177B3L0_9BILA</name>
<gene>
    <name evidence="1" type="ORF">A3Q56_03936</name>
</gene>
<reference evidence="1 2" key="1">
    <citation type="submission" date="2016-04" db="EMBL/GenBank/DDBJ databases">
        <title>The genome of Intoshia linei affirms orthonectids as highly simplified spiralians.</title>
        <authorList>
            <person name="Mikhailov K.V."/>
            <person name="Slusarev G.S."/>
            <person name="Nikitin M.A."/>
            <person name="Logacheva M.D."/>
            <person name="Penin A."/>
            <person name="Aleoshin V."/>
            <person name="Panchin Y.V."/>
        </authorList>
    </citation>
    <scope>NUCLEOTIDE SEQUENCE [LARGE SCALE GENOMIC DNA]</scope>
    <source>
        <strain evidence="1">Intl2013</strain>
        <tissue evidence="1">Whole animal</tissue>
    </source>
</reference>
<dbReference type="AlphaFoldDB" id="A0A177B3L0"/>
<accession>A0A177B3L0</accession>
<evidence type="ECO:0000313" key="1">
    <source>
        <dbReference type="EMBL" id="OAF68322.1"/>
    </source>
</evidence>
<dbReference type="EMBL" id="LWCA01000468">
    <property type="protein sequence ID" value="OAF68322.1"/>
    <property type="molecule type" value="Genomic_DNA"/>
</dbReference>
<comment type="caution">
    <text evidence="1">The sequence shown here is derived from an EMBL/GenBank/DDBJ whole genome shotgun (WGS) entry which is preliminary data.</text>
</comment>
<organism evidence="1 2">
    <name type="scientific">Intoshia linei</name>
    <dbReference type="NCBI Taxonomy" id="1819745"/>
    <lineage>
        <taxon>Eukaryota</taxon>
        <taxon>Metazoa</taxon>
        <taxon>Spiralia</taxon>
        <taxon>Lophotrochozoa</taxon>
        <taxon>Mesozoa</taxon>
        <taxon>Orthonectida</taxon>
        <taxon>Rhopaluridae</taxon>
        <taxon>Intoshia</taxon>
    </lineage>
</organism>
<dbReference type="OrthoDB" id="6122801at2759"/>